<feature type="chain" id="PRO_5002649033" description="GDSL esterase/lipase" evidence="2">
    <location>
        <begin position="20"/>
        <end position="379"/>
    </location>
</feature>
<dbReference type="Gramene" id="BGIOSGA004739-TA">
    <property type="protein sequence ID" value="BGIOSGA004739-PA"/>
    <property type="gene ID" value="BGIOSGA004739"/>
</dbReference>
<dbReference type="GO" id="GO:0016788">
    <property type="term" value="F:hydrolase activity, acting on ester bonds"/>
    <property type="evidence" value="ECO:0007669"/>
    <property type="project" value="InterPro"/>
</dbReference>
<dbReference type="Pfam" id="PF00657">
    <property type="entry name" value="Lipase_GDSL"/>
    <property type="match status" value="1"/>
</dbReference>
<dbReference type="OMA" id="GTNDMLY"/>
<dbReference type="EMBL" id="CM000126">
    <property type="protein sequence ID" value="EAY76379.1"/>
    <property type="molecule type" value="Genomic_DNA"/>
</dbReference>
<accession>A2WWN3</accession>
<keyword evidence="4" id="KW-1185">Reference proteome</keyword>
<dbReference type="PANTHER" id="PTHR45642:SF18">
    <property type="entry name" value="FAMILY II EXTRACELLULAR LIPASE 3 (EXL3)"/>
    <property type="match status" value="1"/>
</dbReference>
<dbReference type="InterPro" id="IPR050592">
    <property type="entry name" value="GDSL_lipolytic_enzyme"/>
</dbReference>
<reference evidence="3 4" key="1">
    <citation type="journal article" date="2005" name="PLoS Biol.">
        <title>The genomes of Oryza sativa: a history of duplications.</title>
        <authorList>
            <person name="Yu J."/>
            <person name="Wang J."/>
            <person name="Lin W."/>
            <person name="Li S."/>
            <person name="Li H."/>
            <person name="Zhou J."/>
            <person name="Ni P."/>
            <person name="Dong W."/>
            <person name="Hu S."/>
            <person name="Zeng C."/>
            <person name="Zhang J."/>
            <person name="Zhang Y."/>
            <person name="Li R."/>
            <person name="Xu Z."/>
            <person name="Li S."/>
            <person name="Li X."/>
            <person name="Zheng H."/>
            <person name="Cong L."/>
            <person name="Lin L."/>
            <person name="Yin J."/>
            <person name="Geng J."/>
            <person name="Li G."/>
            <person name="Shi J."/>
            <person name="Liu J."/>
            <person name="Lv H."/>
            <person name="Li J."/>
            <person name="Wang J."/>
            <person name="Deng Y."/>
            <person name="Ran L."/>
            <person name="Shi X."/>
            <person name="Wang X."/>
            <person name="Wu Q."/>
            <person name="Li C."/>
            <person name="Ren X."/>
            <person name="Wang J."/>
            <person name="Wang X."/>
            <person name="Li D."/>
            <person name="Liu D."/>
            <person name="Zhang X."/>
            <person name="Ji Z."/>
            <person name="Zhao W."/>
            <person name="Sun Y."/>
            <person name="Zhang Z."/>
            <person name="Bao J."/>
            <person name="Han Y."/>
            <person name="Dong L."/>
            <person name="Ji J."/>
            <person name="Chen P."/>
            <person name="Wu S."/>
            <person name="Liu J."/>
            <person name="Xiao Y."/>
            <person name="Bu D."/>
            <person name="Tan J."/>
            <person name="Yang L."/>
            <person name="Ye C."/>
            <person name="Zhang J."/>
            <person name="Xu J."/>
            <person name="Zhou Y."/>
            <person name="Yu Y."/>
            <person name="Zhang B."/>
            <person name="Zhuang S."/>
            <person name="Wei H."/>
            <person name="Liu B."/>
            <person name="Lei M."/>
            <person name="Yu H."/>
            <person name="Li Y."/>
            <person name="Xu H."/>
            <person name="Wei S."/>
            <person name="He X."/>
            <person name="Fang L."/>
            <person name="Zhang Z."/>
            <person name="Zhang Y."/>
            <person name="Huang X."/>
            <person name="Su Z."/>
            <person name="Tong W."/>
            <person name="Li J."/>
            <person name="Tong Z."/>
            <person name="Li S."/>
            <person name="Ye J."/>
            <person name="Wang L."/>
            <person name="Fang L."/>
            <person name="Lei T."/>
            <person name="Chen C."/>
            <person name="Chen H."/>
            <person name="Xu Z."/>
            <person name="Li H."/>
            <person name="Huang H."/>
            <person name="Zhang F."/>
            <person name="Xu H."/>
            <person name="Li N."/>
            <person name="Zhao C."/>
            <person name="Li S."/>
            <person name="Dong L."/>
            <person name="Huang Y."/>
            <person name="Li L."/>
            <person name="Xi Y."/>
            <person name="Qi Q."/>
            <person name="Li W."/>
            <person name="Zhang B."/>
            <person name="Hu W."/>
            <person name="Zhang Y."/>
            <person name="Tian X."/>
            <person name="Jiao Y."/>
            <person name="Liang X."/>
            <person name="Jin J."/>
            <person name="Gao L."/>
            <person name="Zheng W."/>
            <person name="Hao B."/>
            <person name="Liu S."/>
            <person name="Wang W."/>
            <person name="Yuan L."/>
            <person name="Cao M."/>
            <person name="McDermott J."/>
            <person name="Samudrala R."/>
            <person name="Wang J."/>
            <person name="Wong G.K."/>
            <person name="Yang H."/>
        </authorList>
    </citation>
    <scope>NUCLEOTIDE SEQUENCE [LARGE SCALE GENOMIC DNA]</scope>
    <source>
        <strain evidence="4">cv. 93-11</strain>
    </source>
</reference>
<evidence type="ECO:0000256" key="2">
    <source>
        <dbReference type="SAM" id="SignalP"/>
    </source>
</evidence>
<evidence type="ECO:0000313" key="4">
    <source>
        <dbReference type="Proteomes" id="UP000007015"/>
    </source>
</evidence>
<dbReference type="Gene3D" id="3.40.50.1110">
    <property type="entry name" value="SGNH hydrolase"/>
    <property type="match status" value="1"/>
</dbReference>
<organism evidence="3 4">
    <name type="scientific">Oryza sativa subsp. indica</name>
    <name type="common">Rice</name>
    <dbReference type="NCBI Taxonomy" id="39946"/>
    <lineage>
        <taxon>Eukaryota</taxon>
        <taxon>Viridiplantae</taxon>
        <taxon>Streptophyta</taxon>
        <taxon>Embryophyta</taxon>
        <taxon>Tracheophyta</taxon>
        <taxon>Spermatophyta</taxon>
        <taxon>Magnoliopsida</taxon>
        <taxon>Liliopsida</taxon>
        <taxon>Poales</taxon>
        <taxon>Poaceae</taxon>
        <taxon>BOP clade</taxon>
        <taxon>Oryzoideae</taxon>
        <taxon>Oryzeae</taxon>
        <taxon>Oryzinae</taxon>
        <taxon>Oryza</taxon>
        <taxon>Oryza sativa</taxon>
    </lineage>
</organism>
<feature type="signal peptide" evidence="2">
    <location>
        <begin position="1"/>
        <end position="19"/>
    </location>
</feature>
<dbReference type="SUPFAM" id="SSF52266">
    <property type="entry name" value="SGNH hydrolase"/>
    <property type="match status" value="1"/>
</dbReference>
<evidence type="ECO:0000313" key="3">
    <source>
        <dbReference type="EMBL" id="EAY76379.1"/>
    </source>
</evidence>
<dbReference type="InterPro" id="IPR035669">
    <property type="entry name" value="SGNH_plant_lipase-like"/>
</dbReference>
<sequence>MALKPTLAALLFSLAAIHGIVVVAVDAAAAAVPRGGSARRIPAVFAFGDSTLDAGNNNRLVTAVRADHPPYGQDFPGGAPTGRFCDGKIMSDFLVEALGIKGLLPAYHSGSEVLSDADAATGVSFASGGSGLDDRTATNAGVATMASQIADFSELVGRMGAGKAGEVVNKSLFLVSAGTNDMIMNYYLLPSKYTLDQYHALLIGKLRSYIQSLYNLGARRLLVAGLPPVGCLPVQMTLAALRQPPRPQGCIAEQNAEAEKYNAKLRKMLTKFQSTSPGAKAVYADIYTPLTDMVDHPQKYELTAFDVAFGTSVNPGFAETGKGCCGTGLLEMGPLCTDLMPTCTTPAQFMFWDSVHPTQATYKAVADHFLRTNMLQFDD</sequence>
<proteinExistence type="inferred from homology"/>
<dbReference type="InterPro" id="IPR001087">
    <property type="entry name" value="GDSL"/>
</dbReference>
<dbReference type="HOGENOM" id="CLU_015101_0_1_1"/>
<comment type="similarity">
    <text evidence="1">Belongs to the 'GDSL' lipolytic enzyme family.</text>
</comment>
<dbReference type="CDD" id="cd01837">
    <property type="entry name" value="SGNH_plant_lipase_like"/>
    <property type="match status" value="1"/>
</dbReference>
<dbReference type="InterPro" id="IPR036514">
    <property type="entry name" value="SGNH_hydro_sf"/>
</dbReference>
<dbReference type="PANTHER" id="PTHR45642">
    <property type="entry name" value="GDSL ESTERASE/LIPASE EXL3"/>
    <property type="match status" value="1"/>
</dbReference>
<evidence type="ECO:0008006" key="5">
    <source>
        <dbReference type="Google" id="ProtNLM"/>
    </source>
</evidence>
<gene>
    <name evidence="3" type="ORF">OsI_04309</name>
</gene>
<dbReference type="STRING" id="39946.A2WWN3"/>
<name>A2WWN3_ORYSI</name>
<protein>
    <recommendedName>
        <fullName evidence="5">GDSL esterase/lipase</fullName>
    </recommendedName>
</protein>
<dbReference type="Proteomes" id="UP000007015">
    <property type="component" value="Chromosome 1"/>
</dbReference>
<evidence type="ECO:0000256" key="1">
    <source>
        <dbReference type="ARBA" id="ARBA00008668"/>
    </source>
</evidence>
<keyword evidence="2" id="KW-0732">Signal</keyword>
<dbReference type="AlphaFoldDB" id="A2WWN3"/>